<sequence length="345" mass="38757">MHPIFHLANLDRLPLRPKVQARLVIRGDDLVSSVEKLTQLVRQLPTADAMFLAPLFYDAFNPGRIVVDWDSEATTAQLRKRVSSVLSTLAPFQQFLAYNEAVIPPEAVSELWDRIWEWVKLLEDYWDQISLDTLQVPVSGPLPADSEAGNFKFPPSLSPMPSSIQYYSNLVEVLHIYRKLASYRQSASLWIQNNPRIFGIIAHAWREMLDREAQEHRAQFSESFGHQGTDMMHGIHASAFVLMINGYDLIENDGGPHIQHLLGGVGGTWTHLAAAVVRHLEQTLPTIGSVGVSSWTTERVGAVLNLMSRYKVREDSCDALSQYGVIPALTRLVLAFTNMDPLPHL</sequence>
<dbReference type="AlphaFoldDB" id="A0A8H6TGV9"/>
<organism evidence="1 2">
    <name type="scientific">Mycena chlorophos</name>
    <name type="common">Agaric fungus</name>
    <name type="synonym">Agaricus chlorophos</name>
    <dbReference type="NCBI Taxonomy" id="658473"/>
    <lineage>
        <taxon>Eukaryota</taxon>
        <taxon>Fungi</taxon>
        <taxon>Dikarya</taxon>
        <taxon>Basidiomycota</taxon>
        <taxon>Agaricomycotina</taxon>
        <taxon>Agaricomycetes</taxon>
        <taxon>Agaricomycetidae</taxon>
        <taxon>Agaricales</taxon>
        <taxon>Marasmiineae</taxon>
        <taxon>Mycenaceae</taxon>
        <taxon>Mycena</taxon>
    </lineage>
</organism>
<proteinExistence type="predicted"/>
<evidence type="ECO:0000313" key="2">
    <source>
        <dbReference type="Proteomes" id="UP000613580"/>
    </source>
</evidence>
<dbReference type="Proteomes" id="UP000613580">
    <property type="component" value="Unassembled WGS sequence"/>
</dbReference>
<dbReference type="OrthoDB" id="3044960at2759"/>
<keyword evidence="2" id="KW-1185">Reference proteome</keyword>
<name>A0A8H6TGV9_MYCCL</name>
<accession>A0A8H6TGV9</accession>
<gene>
    <name evidence="1" type="ORF">HMN09_00482500</name>
</gene>
<comment type="caution">
    <text evidence="1">The sequence shown here is derived from an EMBL/GenBank/DDBJ whole genome shotgun (WGS) entry which is preliminary data.</text>
</comment>
<protein>
    <submittedName>
        <fullName evidence="1">Uncharacterized protein</fullName>
    </submittedName>
</protein>
<evidence type="ECO:0000313" key="1">
    <source>
        <dbReference type="EMBL" id="KAF7317453.1"/>
    </source>
</evidence>
<dbReference type="EMBL" id="JACAZE010000005">
    <property type="protein sequence ID" value="KAF7317453.1"/>
    <property type="molecule type" value="Genomic_DNA"/>
</dbReference>
<reference evidence="1" key="1">
    <citation type="submission" date="2020-05" db="EMBL/GenBank/DDBJ databases">
        <title>Mycena genomes resolve the evolution of fungal bioluminescence.</title>
        <authorList>
            <person name="Tsai I.J."/>
        </authorList>
    </citation>
    <scope>NUCLEOTIDE SEQUENCE</scope>
    <source>
        <strain evidence="1">110903Hualien_Pintung</strain>
    </source>
</reference>